<name>A0AAP5M5L0_9CYAN</name>
<gene>
    <name evidence="1" type="ORF">G7B40_001545</name>
</gene>
<comment type="caution">
    <text evidence="1">The sequence shown here is derived from an EMBL/GenBank/DDBJ whole genome shotgun (WGS) entry which is preliminary data.</text>
</comment>
<protein>
    <submittedName>
        <fullName evidence="1">ERF family protein</fullName>
    </submittedName>
</protein>
<dbReference type="Proteomes" id="UP000667802">
    <property type="component" value="Unassembled WGS sequence"/>
</dbReference>
<dbReference type="InterPro" id="IPR007499">
    <property type="entry name" value="ERF_bacteria_virus"/>
</dbReference>
<evidence type="ECO:0000313" key="2">
    <source>
        <dbReference type="Proteomes" id="UP000667802"/>
    </source>
</evidence>
<accession>A0AAP5M5L0</accession>
<evidence type="ECO:0000313" key="1">
    <source>
        <dbReference type="EMBL" id="MDR9893270.1"/>
    </source>
</evidence>
<dbReference type="Pfam" id="PF04404">
    <property type="entry name" value="ERF"/>
    <property type="match status" value="1"/>
</dbReference>
<dbReference type="EMBL" id="JAALHA020000001">
    <property type="protein sequence ID" value="MDR9893270.1"/>
    <property type="molecule type" value="Genomic_DNA"/>
</dbReference>
<keyword evidence="2" id="KW-1185">Reference proteome</keyword>
<sequence>MEAALTPELNKALAKAKADFPKILENKRVKIPTKTGREISFTYSELEEIAEAVTPSLSGYGLVLVSQTTFVGDRFCLVTSLRHESGEFIASYFPLPSDPHTDPKEIGSRISYGRRYNTICLLEITTIEPSNSEQRDEQVRKLGRDLRNEVKKELETAPGPAPKSTKFSKAAVFTQPHTDSTATADLYPANNETVKKIRTITKHQPDWIFGQCRHYGYERPGMMPKEILEKLITDMCADWAYSLKLVSSFQDAHQAASGAISFANGAGQPIVEAVLEWLARYQSSVPA</sequence>
<proteinExistence type="predicted"/>
<organism evidence="1 2">
    <name type="scientific">Aetokthonos hydrillicola Thurmond2011</name>
    <dbReference type="NCBI Taxonomy" id="2712845"/>
    <lineage>
        <taxon>Bacteria</taxon>
        <taxon>Bacillati</taxon>
        <taxon>Cyanobacteriota</taxon>
        <taxon>Cyanophyceae</taxon>
        <taxon>Nostocales</taxon>
        <taxon>Hapalosiphonaceae</taxon>
        <taxon>Aetokthonos</taxon>
    </lineage>
</organism>
<dbReference type="AlphaFoldDB" id="A0AAP5M5L0"/>
<dbReference type="RefSeq" id="WP_208344857.1">
    <property type="nucleotide sequence ID" value="NZ_CAWQFN010000546.1"/>
</dbReference>
<reference evidence="2" key="1">
    <citation type="journal article" date="2021" name="Science">
        <title>Hunting the eagle killer: A cyanobacterial neurotoxin causes vacuolar myelinopathy.</title>
        <authorList>
            <person name="Breinlinger S."/>
            <person name="Phillips T.J."/>
            <person name="Haram B.N."/>
            <person name="Mares J."/>
            <person name="Martinez Yerena J.A."/>
            <person name="Hrouzek P."/>
            <person name="Sobotka R."/>
            <person name="Henderson W.M."/>
            <person name="Schmieder P."/>
            <person name="Williams S.M."/>
            <person name="Lauderdale J.D."/>
            <person name="Wilde H.D."/>
            <person name="Gerrin W."/>
            <person name="Kust A."/>
            <person name="Washington J.W."/>
            <person name="Wagner C."/>
            <person name="Geier B."/>
            <person name="Liebeke M."/>
            <person name="Enke H."/>
            <person name="Niedermeyer T.H.J."/>
            <person name="Wilde S.B."/>
        </authorList>
    </citation>
    <scope>NUCLEOTIDE SEQUENCE [LARGE SCALE GENOMIC DNA]</scope>
    <source>
        <strain evidence="2">Thurmond2011</strain>
    </source>
</reference>